<keyword evidence="2" id="KW-1185">Reference proteome</keyword>
<accession>A0AAV2AU92</accession>
<evidence type="ECO:0000313" key="1">
    <source>
        <dbReference type="EMBL" id="CAL1287620.1"/>
    </source>
</evidence>
<dbReference type="AlphaFoldDB" id="A0AAV2AU92"/>
<sequence>MKLKIDYSHKQETHNFVPEKFYCDIITFSKVFVDELMLEITNMPVLLCSSDDFFRRFTNSVCLKLINNDDPEVGFLKVMAFLVLVTSLSFVSACYRPIDEIPTILRKLLKEHIKTKFYEEGRFAAISEHCALLKEEDKWYKSTVEEMRTYMNESLKTELAATKTSHSPFQQERAKIRIVDVRSQPGLLKAEGRNCPYCGANCIFFLREFWRPKIVYKPECYQM</sequence>
<reference evidence="1 2" key="1">
    <citation type="submission" date="2024-04" db="EMBL/GenBank/DDBJ databases">
        <authorList>
            <person name="Rising A."/>
            <person name="Reimegard J."/>
            <person name="Sonavane S."/>
            <person name="Akerstrom W."/>
            <person name="Nylinder S."/>
            <person name="Hedman E."/>
            <person name="Kallberg Y."/>
        </authorList>
    </citation>
    <scope>NUCLEOTIDE SEQUENCE [LARGE SCALE GENOMIC DNA]</scope>
</reference>
<evidence type="ECO:0000313" key="2">
    <source>
        <dbReference type="Proteomes" id="UP001497382"/>
    </source>
</evidence>
<name>A0AAV2AU92_9ARAC</name>
<dbReference type="Proteomes" id="UP001497382">
    <property type="component" value="Unassembled WGS sequence"/>
</dbReference>
<comment type="caution">
    <text evidence="1">The sequence shown here is derived from an EMBL/GenBank/DDBJ whole genome shotgun (WGS) entry which is preliminary data.</text>
</comment>
<dbReference type="EMBL" id="CAXIEN010000220">
    <property type="protein sequence ID" value="CAL1287620.1"/>
    <property type="molecule type" value="Genomic_DNA"/>
</dbReference>
<gene>
    <name evidence="1" type="ORF">LARSCL_LOCUS14922</name>
</gene>
<organism evidence="1 2">
    <name type="scientific">Larinioides sclopetarius</name>
    <dbReference type="NCBI Taxonomy" id="280406"/>
    <lineage>
        <taxon>Eukaryota</taxon>
        <taxon>Metazoa</taxon>
        <taxon>Ecdysozoa</taxon>
        <taxon>Arthropoda</taxon>
        <taxon>Chelicerata</taxon>
        <taxon>Arachnida</taxon>
        <taxon>Araneae</taxon>
        <taxon>Araneomorphae</taxon>
        <taxon>Entelegynae</taxon>
        <taxon>Araneoidea</taxon>
        <taxon>Araneidae</taxon>
        <taxon>Larinioides</taxon>
    </lineage>
</organism>
<protein>
    <submittedName>
        <fullName evidence="1">Uncharacterized protein</fullName>
    </submittedName>
</protein>
<proteinExistence type="predicted"/>